<dbReference type="SUPFAM" id="SSF56672">
    <property type="entry name" value="DNA/RNA polymerases"/>
    <property type="match status" value="1"/>
</dbReference>
<reference evidence="2 3" key="1">
    <citation type="submission" date="2019-05" db="EMBL/GenBank/DDBJ databases">
        <authorList>
            <person name="Lee S.D."/>
        </authorList>
    </citation>
    <scope>NUCLEOTIDE SEQUENCE [LARGE SCALE GENOMIC DNA]</scope>
    <source>
        <strain evidence="2 3">C5-26</strain>
    </source>
</reference>
<dbReference type="InterPro" id="IPR043502">
    <property type="entry name" value="DNA/RNA_pol_sf"/>
</dbReference>
<dbReference type="EC" id="2.7.7.49" evidence="2"/>
<dbReference type="GO" id="GO:0003964">
    <property type="term" value="F:RNA-directed DNA polymerase activity"/>
    <property type="evidence" value="ECO:0007669"/>
    <property type="project" value="UniProtKB-KW"/>
</dbReference>
<dbReference type="InterPro" id="IPR000477">
    <property type="entry name" value="RT_dom"/>
</dbReference>
<comment type="caution">
    <text evidence="2">The sequence shown here is derived from an EMBL/GenBank/DDBJ whole genome shotgun (WGS) entry which is preliminary data.</text>
</comment>
<dbReference type="PROSITE" id="PS50878">
    <property type="entry name" value="RT_POL"/>
    <property type="match status" value="1"/>
</dbReference>
<reference evidence="2 3" key="2">
    <citation type="submission" date="2019-08" db="EMBL/GenBank/DDBJ databases">
        <title>Jejuicoccus antrihumi gen. nov., sp. nov., a new member of the family Dermacoccaceae isolated from a cave.</title>
        <authorList>
            <person name="Schumann P."/>
            <person name="Kim I.S."/>
        </authorList>
    </citation>
    <scope>NUCLEOTIDE SEQUENCE [LARGE SCALE GENOMIC DNA]</scope>
    <source>
        <strain evidence="2 3">C5-26</strain>
    </source>
</reference>
<evidence type="ECO:0000313" key="2">
    <source>
        <dbReference type="EMBL" id="TWP31972.1"/>
    </source>
</evidence>
<keyword evidence="2" id="KW-0808">Transferase</keyword>
<protein>
    <submittedName>
        <fullName evidence="2">Group II intron reverse transcriptase/maturase</fullName>
        <ecNumber evidence="2">2.7.7.49</ecNumber>
    </submittedName>
</protein>
<proteinExistence type="predicted"/>
<dbReference type="OrthoDB" id="1550386at2"/>
<dbReference type="Pfam" id="PF00078">
    <property type="entry name" value="RVT_1"/>
    <property type="match status" value="1"/>
</dbReference>
<dbReference type="Proteomes" id="UP000320244">
    <property type="component" value="Unassembled WGS sequence"/>
</dbReference>
<dbReference type="RefSeq" id="WP_146321558.1">
    <property type="nucleotide sequence ID" value="NZ_VCQV01000110.1"/>
</dbReference>
<keyword evidence="3" id="KW-1185">Reference proteome</keyword>
<keyword evidence="2" id="KW-0548">Nucleotidyltransferase</keyword>
<accession>A0A563DPV1</accession>
<dbReference type="Pfam" id="PF08388">
    <property type="entry name" value="GIIM"/>
    <property type="match status" value="1"/>
</dbReference>
<dbReference type="InterPro" id="IPR051083">
    <property type="entry name" value="GrpII_Intron_Splice-Mob/Def"/>
</dbReference>
<keyword evidence="2" id="KW-0695">RNA-directed DNA polymerase</keyword>
<evidence type="ECO:0000313" key="3">
    <source>
        <dbReference type="Proteomes" id="UP000320244"/>
    </source>
</evidence>
<dbReference type="InterPro" id="IPR013597">
    <property type="entry name" value="Mat_intron_G2"/>
</dbReference>
<organism evidence="2 3">
    <name type="scientific">Leekyejoonella antrihumi</name>
    <dbReference type="NCBI Taxonomy" id="1660198"/>
    <lineage>
        <taxon>Bacteria</taxon>
        <taxon>Bacillati</taxon>
        <taxon>Actinomycetota</taxon>
        <taxon>Actinomycetes</taxon>
        <taxon>Micrococcales</taxon>
        <taxon>Dermacoccaceae</taxon>
        <taxon>Leekyejoonella</taxon>
    </lineage>
</organism>
<gene>
    <name evidence="2" type="primary">ltrA</name>
    <name evidence="2" type="ORF">FGL98_24940</name>
</gene>
<dbReference type="NCBIfam" id="TIGR04416">
    <property type="entry name" value="group_II_RT_mat"/>
    <property type="match status" value="1"/>
</dbReference>
<dbReference type="CDD" id="cd01651">
    <property type="entry name" value="RT_G2_intron"/>
    <property type="match status" value="1"/>
</dbReference>
<evidence type="ECO:0000259" key="1">
    <source>
        <dbReference type="PROSITE" id="PS50878"/>
    </source>
</evidence>
<dbReference type="InterPro" id="IPR030931">
    <property type="entry name" value="Group_II_RT_mat"/>
</dbReference>
<dbReference type="AlphaFoldDB" id="A0A563DPV1"/>
<name>A0A563DPV1_9MICO</name>
<dbReference type="EMBL" id="VCQV01000110">
    <property type="protein sequence ID" value="TWP31972.1"/>
    <property type="molecule type" value="Genomic_DNA"/>
</dbReference>
<dbReference type="PANTHER" id="PTHR34047">
    <property type="entry name" value="NUCLEAR INTRON MATURASE 1, MITOCHONDRIAL-RELATED"/>
    <property type="match status" value="1"/>
</dbReference>
<sequence>MSEDASVNTDAVIWPDQEWAQVKVQRMQAKLHCWAAGDPGRRFDDLYNLVCDPAFLVVAWQRVAGNAGARTPGIDRATVAWIESRIGAEEFLQRVRDLLRARTFRPVEVRQVMIPKSSGKLRKLGIPTVTDRVVQAALKLVLEPIFEADFSPCSYGFRPNRRAQDAIAEIHHFTTKSYHWVLEADIEACFDQIDHVALLGRVRARIGDKHVLRLVKAFLKAGVMTTIGIREGTHTGTPQGGILSPLLANIALSDLDEHFMSKWNQQMATEVHRQRRKRQGKANYRLIRYADDFVIVVTGQREHAEQLRAEVAAVLAPMGLRLSPAKTRVVHINDGFDFLGFHIRRMRRRGSNKWFVYTRPSKKAIASIKARVKTMTYRATLHHDPGYLLDYLGRVLRGWANYFRYGVSKATFSAIDSYAWERITNWLRKKHRIGWPELRRRFCLPGSWRLAVDGKQFKGAASVRVTRYRYRGYQIPTPWTPTVTTG</sequence>
<feature type="domain" description="Reverse transcriptase" evidence="1">
    <location>
        <begin position="95"/>
        <end position="343"/>
    </location>
</feature>
<dbReference type="PANTHER" id="PTHR34047:SF8">
    <property type="entry name" value="PROTEIN YKFC"/>
    <property type="match status" value="1"/>
</dbReference>